<dbReference type="Pfam" id="PF10592">
    <property type="entry name" value="AIPR"/>
    <property type="match status" value="1"/>
</dbReference>
<keyword evidence="3" id="KW-1185">Reference proteome</keyword>
<sequence length="564" mass="63302">MHKIIKSHLESYVTSCSLEQLTESERFESFCNYSIVFDRVGASFDASEITTGPDEDGIDGVSVIINEEICLSKEDAETIFGSDKRNNDVELVFVQSKTSESFDLGDFLKFKEGVMRFLEADPYESVDDVLKSANETYNFCLSKVPKIRGGKPRLTARYAATGKYEKPIAIERAVKKFETEAIALGYFANVDIKVIGREEITTLWVQTYSGVSAALPVFSSAALPPIAGVDEAYLVVAKAKDIVDELLTAKDGALRTQVFDENVRAFLGPDNPVNASIGSTLSDAKASTRFPVMNNGITIVSPDVRVQGNVIHLENFQIVNGCQTSNVLFEHRHSLNQSVMVNLKIVETKNEDIFADLVRATNSQSKIDDNQFYSLRPIVKRIEQYFNSFDGDESRLYFERRDRQFVGLEIPAIRIFSLYIVAKCVCAMLLRRPDLSYKYPKQMYDQLGEKIFSEKNKESIYYAAALALYRFHLLRSNGIISKNLGKFKWHLISLVAELIAGKDMPELNSKSADKYAGKLIDTLSRHDKSVPYFKRAAAAVESLAPISDDRLKRGIILEEMRGKL</sequence>
<name>Q39FW4_BURL3</name>
<dbReference type="Proteomes" id="UP000002705">
    <property type="component" value="Chromosome 1"/>
</dbReference>
<reference evidence="2" key="1">
    <citation type="submission" date="2009-01" db="EMBL/GenBank/DDBJ databases">
        <title>Complete sequence of chromosome 1 of Burkholderia sp. 383.</title>
        <authorList>
            <consortium name="US DOE Joint Genome Institute"/>
            <person name="Copeland A."/>
            <person name="Lucas S."/>
            <person name="Lapidus A."/>
            <person name="Barry K."/>
            <person name="Detter J.C."/>
            <person name="Glavina T."/>
            <person name="Hammon N."/>
            <person name="Israni S."/>
            <person name="Pitluck S."/>
            <person name="Chain P."/>
            <person name="Malfatti S."/>
            <person name="Shin M."/>
            <person name="Vergez L."/>
            <person name="Schmutz J."/>
            <person name="Larimer F."/>
            <person name="Land M."/>
            <person name="Kyrpides N."/>
            <person name="Lykidis A."/>
            <person name="Richardson P."/>
        </authorList>
    </citation>
    <scope>NUCLEOTIDE SEQUENCE</scope>
    <source>
        <strain evidence="2">383</strain>
    </source>
</reference>
<dbReference type="PATRIC" id="fig|482957.22.peg.1994"/>
<feature type="domain" description="Abortive phage infection protein C-terminal" evidence="1">
    <location>
        <begin position="259"/>
        <end position="501"/>
    </location>
</feature>
<evidence type="ECO:0000313" key="3">
    <source>
        <dbReference type="Proteomes" id="UP000002705"/>
    </source>
</evidence>
<organism evidence="2 3">
    <name type="scientific">Burkholderia lata (strain ATCC 17760 / DSM 23089 / LMG 22485 / NCIMB 9086 / R18194 / 383)</name>
    <dbReference type="NCBI Taxonomy" id="482957"/>
    <lineage>
        <taxon>Bacteria</taxon>
        <taxon>Pseudomonadati</taxon>
        <taxon>Pseudomonadota</taxon>
        <taxon>Betaproteobacteria</taxon>
        <taxon>Burkholderiales</taxon>
        <taxon>Burkholderiaceae</taxon>
        <taxon>Burkholderia</taxon>
        <taxon>Burkholderia cepacia complex</taxon>
    </lineage>
</organism>
<dbReference type="KEGG" id="bur:Bcep18194_A5058"/>
<dbReference type="RefSeq" id="WP_011352208.1">
    <property type="nucleotide sequence ID" value="NC_007510.1"/>
</dbReference>
<dbReference type="AlphaFoldDB" id="Q39FW4"/>
<evidence type="ECO:0000313" key="2">
    <source>
        <dbReference type="EMBL" id="ABB08652.1"/>
    </source>
</evidence>
<proteinExistence type="predicted"/>
<protein>
    <recommendedName>
        <fullName evidence="1">Abortive phage infection protein C-terminal domain-containing protein</fullName>
    </recommendedName>
</protein>
<dbReference type="InterPro" id="IPR018891">
    <property type="entry name" value="AIPR_C"/>
</dbReference>
<dbReference type="GeneID" id="45099585"/>
<evidence type="ECO:0000259" key="1">
    <source>
        <dbReference type="Pfam" id="PF10592"/>
    </source>
</evidence>
<gene>
    <name evidence="2" type="ordered locus">Bcep18194_A5058</name>
</gene>
<dbReference type="HOGENOM" id="CLU_026290_2_0_4"/>
<accession>Q39FW4</accession>
<dbReference type="EMBL" id="CP000151">
    <property type="protein sequence ID" value="ABB08652.1"/>
    <property type="molecule type" value="Genomic_DNA"/>
</dbReference>